<dbReference type="UniPathway" id="UPA00028">
    <property type="reaction ID" value="UER00005"/>
</dbReference>
<dbReference type="InterPro" id="IPR042176">
    <property type="entry name" value="Pantoate_ligase_C"/>
</dbReference>
<evidence type="ECO:0000256" key="8">
    <source>
        <dbReference type="ARBA" id="ARBA00048258"/>
    </source>
</evidence>
<evidence type="ECO:0000313" key="9">
    <source>
        <dbReference type="EMBL" id="CAB4541133.1"/>
    </source>
</evidence>
<evidence type="ECO:0000256" key="2">
    <source>
        <dbReference type="ARBA" id="ARBA00009256"/>
    </source>
</evidence>
<name>A0A6J6BRT1_9ZZZZ</name>
<organism evidence="9">
    <name type="scientific">freshwater metagenome</name>
    <dbReference type="NCBI Taxonomy" id="449393"/>
    <lineage>
        <taxon>unclassified sequences</taxon>
        <taxon>metagenomes</taxon>
        <taxon>ecological metagenomes</taxon>
    </lineage>
</organism>
<reference evidence="9" key="1">
    <citation type="submission" date="2020-05" db="EMBL/GenBank/DDBJ databases">
        <authorList>
            <person name="Chiriac C."/>
            <person name="Salcher M."/>
            <person name="Ghai R."/>
            <person name="Kavagutti S V."/>
        </authorList>
    </citation>
    <scope>NUCLEOTIDE SEQUENCE</scope>
</reference>
<evidence type="ECO:0000256" key="1">
    <source>
        <dbReference type="ARBA" id="ARBA00004990"/>
    </source>
</evidence>
<dbReference type="EMBL" id="CAEZSS010000021">
    <property type="protein sequence ID" value="CAB4541133.1"/>
    <property type="molecule type" value="Genomic_DNA"/>
</dbReference>
<dbReference type="EC" id="6.3.2.1" evidence="3"/>
<dbReference type="PANTHER" id="PTHR21299:SF1">
    <property type="entry name" value="PANTOATE--BETA-ALANINE LIGASE"/>
    <property type="match status" value="1"/>
</dbReference>
<dbReference type="InterPro" id="IPR003721">
    <property type="entry name" value="Pantoate_ligase"/>
</dbReference>
<dbReference type="NCBIfam" id="TIGR00018">
    <property type="entry name" value="panC"/>
    <property type="match status" value="1"/>
</dbReference>
<dbReference type="HAMAP" id="MF_00158">
    <property type="entry name" value="PanC"/>
    <property type="match status" value="1"/>
</dbReference>
<dbReference type="InterPro" id="IPR014729">
    <property type="entry name" value="Rossmann-like_a/b/a_fold"/>
</dbReference>
<evidence type="ECO:0000256" key="5">
    <source>
        <dbReference type="ARBA" id="ARBA00022655"/>
    </source>
</evidence>
<dbReference type="GO" id="GO:0015940">
    <property type="term" value="P:pantothenate biosynthetic process"/>
    <property type="evidence" value="ECO:0007669"/>
    <property type="project" value="UniProtKB-UniPathway"/>
</dbReference>
<gene>
    <name evidence="9" type="ORF">UFOPK1505_00192</name>
</gene>
<keyword evidence="5" id="KW-0566">Pantothenate biosynthesis</keyword>
<dbReference type="GO" id="GO:0005829">
    <property type="term" value="C:cytosol"/>
    <property type="evidence" value="ECO:0007669"/>
    <property type="project" value="TreeGrafter"/>
</dbReference>
<comment type="catalytic activity">
    <reaction evidence="8">
        <text>(R)-pantoate + beta-alanine + ATP = (R)-pantothenate + AMP + diphosphate + H(+)</text>
        <dbReference type="Rhea" id="RHEA:10912"/>
        <dbReference type="ChEBI" id="CHEBI:15378"/>
        <dbReference type="ChEBI" id="CHEBI:15980"/>
        <dbReference type="ChEBI" id="CHEBI:29032"/>
        <dbReference type="ChEBI" id="CHEBI:30616"/>
        <dbReference type="ChEBI" id="CHEBI:33019"/>
        <dbReference type="ChEBI" id="CHEBI:57966"/>
        <dbReference type="ChEBI" id="CHEBI:456215"/>
        <dbReference type="EC" id="6.3.2.1"/>
    </reaction>
</comment>
<comment type="similarity">
    <text evidence="2">Belongs to the pantothenate synthetase family.</text>
</comment>
<keyword evidence="4" id="KW-0436">Ligase</keyword>
<dbReference type="GO" id="GO:0004592">
    <property type="term" value="F:pantoate-beta-alanine ligase activity"/>
    <property type="evidence" value="ECO:0007669"/>
    <property type="project" value="UniProtKB-EC"/>
</dbReference>
<dbReference type="Gene3D" id="3.30.1300.10">
    <property type="entry name" value="Pantoate-beta-alanine ligase, C-terminal domain"/>
    <property type="match status" value="1"/>
</dbReference>
<accession>A0A6J6BRT1</accession>
<keyword evidence="6" id="KW-0547">Nucleotide-binding</keyword>
<evidence type="ECO:0000256" key="3">
    <source>
        <dbReference type="ARBA" id="ARBA00012219"/>
    </source>
</evidence>
<comment type="pathway">
    <text evidence="1">Cofactor biosynthesis; (R)-pantothenate biosynthesis; (R)-pantothenate from (R)-pantoate and beta-alanine: step 1/1.</text>
</comment>
<dbReference type="PANTHER" id="PTHR21299">
    <property type="entry name" value="CYTIDYLATE KINASE/PANTOATE-BETA-ALANINE LIGASE"/>
    <property type="match status" value="1"/>
</dbReference>
<dbReference type="NCBIfam" id="TIGR00125">
    <property type="entry name" value="cyt_tran_rel"/>
    <property type="match status" value="1"/>
</dbReference>
<proteinExistence type="inferred from homology"/>
<protein>
    <recommendedName>
        <fullName evidence="3">pantoate--beta-alanine ligase (AMP-forming)</fullName>
        <ecNumber evidence="3">6.3.2.1</ecNumber>
    </recommendedName>
</protein>
<evidence type="ECO:0000256" key="7">
    <source>
        <dbReference type="ARBA" id="ARBA00022840"/>
    </source>
</evidence>
<evidence type="ECO:0000256" key="6">
    <source>
        <dbReference type="ARBA" id="ARBA00022741"/>
    </source>
</evidence>
<dbReference type="AlphaFoldDB" id="A0A6J6BRT1"/>
<keyword evidence="7" id="KW-0067">ATP-binding</keyword>
<dbReference type="GO" id="GO:0005524">
    <property type="term" value="F:ATP binding"/>
    <property type="evidence" value="ECO:0007669"/>
    <property type="project" value="UniProtKB-KW"/>
</dbReference>
<dbReference type="SUPFAM" id="SSF52374">
    <property type="entry name" value="Nucleotidylyl transferase"/>
    <property type="match status" value="1"/>
</dbReference>
<dbReference type="Pfam" id="PF02569">
    <property type="entry name" value="Pantoate_ligase"/>
    <property type="match status" value="1"/>
</dbReference>
<dbReference type="Gene3D" id="3.40.50.620">
    <property type="entry name" value="HUPs"/>
    <property type="match status" value="1"/>
</dbReference>
<sequence length="262" mass="29197">MIEVIKSADDLARQKWDVLVPTMGALHMGHQSLIKLAKKEGQQVIVSIFVNPLQFEKKEDLQNYPKSLEADIKMAEAAGASALFIPSEDVVYPGNIEKISAGKIGEIYEGASRAEHFSGVLTVVKRLFDLVKPKAAVFGEKDFQQLFLIKQMVKELSIPIQIISAPTIRDKSGLALSSRNIRLGEDGEKVAQVISRALAKQTFKQMQEVISSEPGFKLDYLEVIDENSFEKVKTTTQNKRVIIAGWVNQIRLIDNMPMGNQQ</sequence>
<dbReference type="InterPro" id="IPR004821">
    <property type="entry name" value="Cyt_trans-like"/>
</dbReference>
<evidence type="ECO:0000256" key="4">
    <source>
        <dbReference type="ARBA" id="ARBA00022598"/>
    </source>
</evidence>